<feature type="transmembrane region" description="Helical" evidence="2">
    <location>
        <begin position="182"/>
        <end position="204"/>
    </location>
</feature>
<evidence type="ECO:0000256" key="2">
    <source>
        <dbReference type="SAM" id="Phobius"/>
    </source>
</evidence>
<reference evidence="4 5" key="1">
    <citation type="journal article" date="2019" name="Emerg. Microbes Infect.">
        <title>Comprehensive subspecies identification of 175 nontuberculous mycobacteria species based on 7547 genomic profiles.</title>
        <authorList>
            <person name="Matsumoto Y."/>
            <person name="Kinjo T."/>
            <person name="Motooka D."/>
            <person name="Nabeya D."/>
            <person name="Jung N."/>
            <person name="Uechi K."/>
            <person name="Horii T."/>
            <person name="Iida T."/>
            <person name="Fujita J."/>
            <person name="Nakamura S."/>
        </authorList>
    </citation>
    <scope>NUCLEOTIDE SEQUENCE [LARGE SCALE GENOMIC DNA]</scope>
    <source>
        <strain evidence="4 5">JCM 6391</strain>
    </source>
</reference>
<keyword evidence="2" id="KW-1133">Transmembrane helix</keyword>
<feature type="transmembrane region" description="Helical" evidence="2">
    <location>
        <begin position="152"/>
        <end position="170"/>
    </location>
</feature>
<dbReference type="RefSeq" id="WP_193465135.1">
    <property type="nucleotide sequence ID" value="NZ_AP022562.1"/>
</dbReference>
<evidence type="ECO:0000256" key="1">
    <source>
        <dbReference type="SAM" id="MobiDB-lite"/>
    </source>
</evidence>
<dbReference type="AlphaFoldDB" id="A0A7I7JQU6"/>
<gene>
    <name evidence="4" type="ORF">MNVM_28000</name>
</gene>
<evidence type="ECO:0000259" key="3">
    <source>
        <dbReference type="Pfam" id="PF19053"/>
    </source>
</evidence>
<evidence type="ECO:0000313" key="4">
    <source>
        <dbReference type="EMBL" id="BBX13719.1"/>
    </source>
</evidence>
<feature type="transmembrane region" description="Helical" evidence="2">
    <location>
        <begin position="277"/>
        <end position="296"/>
    </location>
</feature>
<feature type="transmembrane region" description="Helical" evidence="2">
    <location>
        <begin position="333"/>
        <end position="355"/>
    </location>
</feature>
<dbReference type="Proteomes" id="UP000466997">
    <property type="component" value="Chromosome"/>
</dbReference>
<feature type="region of interest" description="Disordered" evidence="1">
    <location>
        <begin position="44"/>
        <end position="78"/>
    </location>
</feature>
<organism evidence="4 5">
    <name type="scientific">Mycobacterium novum</name>
    <dbReference type="NCBI Taxonomy" id="2492438"/>
    <lineage>
        <taxon>Bacteria</taxon>
        <taxon>Bacillati</taxon>
        <taxon>Actinomycetota</taxon>
        <taxon>Actinomycetes</taxon>
        <taxon>Mycobacteriales</taxon>
        <taxon>Mycobacteriaceae</taxon>
        <taxon>Mycobacterium</taxon>
    </lineage>
</organism>
<dbReference type="Gene3D" id="3.10.20.90">
    <property type="entry name" value="Phosphatidylinositol 3-kinase Catalytic Subunit, Chain A, domain 1"/>
    <property type="match status" value="1"/>
</dbReference>
<feature type="transmembrane region" description="Helical" evidence="2">
    <location>
        <begin position="308"/>
        <end position="327"/>
    </location>
</feature>
<sequence length="396" mass="38159">MAGADSGLRRVAVYADTGHADLALPAAVPVALLVGAVVDLVSGRDGPQPASGPAGPLPPRPYRLAQPGRPPLDGSKTLGQQEICDGAVLVLTRADDVAPEPRFDDPAEQVAASARAAMHPWRPAARRLTAALAASGLAGVAGFVAVPGGPGAPNVLLAMAAAGTVAAMAVPSSGCGGTTRALLCCLAGLVILAAVAGTVCAATGVSVQPFGAVAAAGGLGLIRVAGRIAMLGAGSSQRPTASHTVAAHDLLCGLIAGATAAVVLGAAGVAAGEPVAGVPSLVGVAFAAAAGTALLLRARSHTDGAQIATLLAGGAAAMGIAVLSAALDEAPHRPWPAVVAVAASGAAVVLGFTAPIRSPLARRGAEVLESMALGALVPLACWLCGLYGAVRGLNLG</sequence>
<feature type="transmembrane region" description="Helical" evidence="2">
    <location>
        <begin position="210"/>
        <end position="229"/>
    </location>
</feature>
<name>A0A7I7JQU6_9MYCO</name>
<dbReference type="InterPro" id="IPR024962">
    <property type="entry name" value="YukD-like"/>
</dbReference>
<keyword evidence="5" id="KW-1185">Reference proteome</keyword>
<dbReference type="Pfam" id="PF08817">
    <property type="entry name" value="YukD"/>
    <property type="match status" value="1"/>
</dbReference>
<proteinExistence type="predicted"/>
<feature type="transmembrane region" description="Helical" evidence="2">
    <location>
        <begin position="367"/>
        <end position="390"/>
    </location>
</feature>
<keyword evidence="2" id="KW-0472">Membrane</keyword>
<feature type="domain" description="EccD-like transmembrane" evidence="3">
    <location>
        <begin position="241"/>
        <end position="393"/>
    </location>
</feature>
<accession>A0A7I7JQU6</accession>
<evidence type="ECO:0000313" key="5">
    <source>
        <dbReference type="Proteomes" id="UP000466997"/>
    </source>
</evidence>
<keyword evidence="2" id="KW-0812">Transmembrane</keyword>
<feature type="transmembrane region" description="Helical" evidence="2">
    <location>
        <begin position="128"/>
        <end position="146"/>
    </location>
</feature>
<dbReference type="KEGG" id="mnm:MNVM_28000"/>
<dbReference type="InterPro" id="IPR044049">
    <property type="entry name" value="EccD_transm"/>
</dbReference>
<dbReference type="Pfam" id="PF19053">
    <property type="entry name" value="EccD"/>
    <property type="match status" value="1"/>
</dbReference>
<dbReference type="EMBL" id="AP022562">
    <property type="protein sequence ID" value="BBX13719.1"/>
    <property type="molecule type" value="Genomic_DNA"/>
</dbReference>
<protein>
    <recommendedName>
        <fullName evidence="3">EccD-like transmembrane domain-containing protein</fullName>
    </recommendedName>
</protein>
<feature type="transmembrane region" description="Helical" evidence="2">
    <location>
        <begin position="250"/>
        <end position="271"/>
    </location>
</feature>